<accession>A0A2S8FE77</accession>
<keyword evidence="1" id="KW-1133">Transmembrane helix</keyword>
<dbReference type="AlphaFoldDB" id="A0A2S8FE77"/>
<dbReference type="InterPro" id="IPR002035">
    <property type="entry name" value="VWF_A"/>
</dbReference>
<organism evidence="3 4">
    <name type="scientific">Blastopirellula marina</name>
    <dbReference type="NCBI Taxonomy" id="124"/>
    <lineage>
        <taxon>Bacteria</taxon>
        <taxon>Pseudomonadati</taxon>
        <taxon>Planctomycetota</taxon>
        <taxon>Planctomycetia</taxon>
        <taxon>Pirellulales</taxon>
        <taxon>Pirellulaceae</taxon>
        <taxon>Blastopirellula</taxon>
    </lineage>
</organism>
<gene>
    <name evidence="3" type="ORF">C5Y83_24220</name>
</gene>
<dbReference type="SUPFAM" id="SSF53300">
    <property type="entry name" value="vWA-like"/>
    <property type="match status" value="1"/>
</dbReference>
<dbReference type="OrthoDB" id="288124at2"/>
<dbReference type="SMART" id="SM00327">
    <property type="entry name" value="VWA"/>
    <property type="match status" value="1"/>
</dbReference>
<evidence type="ECO:0000313" key="4">
    <source>
        <dbReference type="Proteomes" id="UP000238322"/>
    </source>
</evidence>
<keyword evidence="1" id="KW-0812">Transmembrane</keyword>
<feature type="domain" description="VWFA" evidence="2">
    <location>
        <begin position="177"/>
        <end position="343"/>
    </location>
</feature>
<dbReference type="Gene3D" id="3.40.50.410">
    <property type="entry name" value="von Willebrand factor, type A domain"/>
    <property type="match status" value="1"/>
</dbReference>
<sequence length="363" mass="39540">MSEQPTNSSANQAEATRHAEDVDARLGMVAAAAGWLKLASIWNMPAWLISLLIHSLGVTALVMATLAPLPPSKVLNLTATDEPVAEELVEMELELEPELEEMDFQAAAPQLLSESFETPEIELDPNVLGEAIPADEMLEADQVDFAGMDPEGLMSEISGLGDGIGNAAKFFGTGATGKRICFLVDNSISMSGGRMETALIELEKAVRKLSPTQEFYIIFYSDTAYPLFYPDTADEMIDATGENKEKVREWLKTIHICNFTNGREAIRLALEMKPDLIYILGDGGFTDAADYALISTPTPGVTIYTLGMHVKASDARRFAAIAEKHGGSYRDVGITPQGVEQLRRNGPIPNHKRREGIWGIKLP</sequence>
<evidence type="ECO:0000256" key="1">
    <source>
        <dbReference type="SAM" id="Phobius"/>
    </source>
</evidence>
<dbReference type="Proteomes" id="UP000238322">
    <property type="component" value="Unassembled WGS sequence"/>
</dbReference>
<dbReference type="InterPro" id="IPR036465">
    <property type="entry name" value="vWFA_dom_sf"/>
</dbReference>
<dbReference type="RefSeq" id="WP_105332374.1">
    <property type="nucleotide sequence ID" value="NZ_PUHY01000014.1"/>
</dbReference>
<reference evidence="3 4" key="1">
    <citation type="submission" date="2018-02" db="EMBL/GenBank/DDBJ databases">
        <title>Comparative genomes isolates from brazilian mangrove.</title>
        <authorList>
            <person name="Araujo J.E."/>
            <person name="Taketani R.G."/>
            <person name="Silva M.C.P."/>
            <person name="Loureco M.V."/>
            <person name="Andreote F.D."/>
        </authorList>
    </citation>
    <scope>NUCLEOTIDE SEQUENCE [LARGE SCALE GENOMIC DNA]</scope>
    <source>
        <strain evidence="3 4">Hex-1 MGV</strain>
    </source>
</reference>
<comment type="caution">
    <text evidence="3">The sequence shown here is derived from an EMBL/GenBank/DDBJ whole genome shotgun (WGS) entry which is preliminary data.</text>
</comment>
<dbReference type="EMBL" id="PUHY01000014">
    <property type="protein sequence ID" value="PQO30469.1"/>
    <property type="molecule type" value="Genomic_DNA"/>
</dbReference>
<evidence type="ECO:0000313" key="3">
    <source>
        <dbReference type="EMBL" id="PQO30469.1"/>
    </source>
</evidence>
<protein>
    <recommendedName>
        <fullName evidence="2">VWFA domain-containing protein</fullName>
    </recommendedName>
</protein>
<feature type="transmembrane region" description="Helical" evidence="1">
    <location>
        <begin position="46"/>
        <end position="67"/>
    </location>
</feature>
<name>A0A2S8FE77_9BACT</name>
<keyword evidence="1" id="KW-0472">Membrane</keyword>
<proteinExistence type="predicted"/>
<evidence type="ECO:0000259" key="2">
    <source>
        <dbReference type="SMART" id="SM00327"/>
    </source>
</evidence>